<dbReference type="AlphaFoldDB" id="A0A8J3E638"/>
<organism evidence="1 2">
    <name type="scientific">Aliidongia dinghuensis</name>
    <dbReference type="NCBI Taxonomy" id="1867774"/>
    <lineage>
        <taxon>Bacteria</taxon>
        <taxon>Pseudomonadati</taxon>
        <taxon>Pseudomonadota</taxon>
        <taxon>Alphaproteobacteria</taxon>
        <taxon>Rhodospirillales</taxon>
        <taxon>Dongiaceae</taxon>
        <taxon>Aliidongia</taxon>
    </lineage>
</organism>
<dbReference type="Proteomes" id="UP000646365">
    <property type="component" value="Unassembled WGS sequence"/>
</dbReference>
<sequence length="60" mass="6481">MKQSIAQGAIPVAMSYLGDLALEGASAYLLIERPKRVDRRLYVRGMKGAAALVAIASYRV</sequence>
<name>A0A8J3E638_9PROT</name>
<reference evidence="1" key="1">
    <citation type="journal article" date="2014" name="Int. J. Syst. Evol. Microbiol.">
        <title>Complete genome sequence of Corynebacterium casei LMG S-19264T (=DSM 44701T), isolated from a smear-ripened cheese.</title>
        <authorList>
            <consortium name="US DOE Joint Genome Institute (JGI-PGF)"/>
            <person name="Walter F."/>
            <person name="Albersmeier A."/>
            <person name="Kalinowski J."/>
            <person name="Ruckert C."/>
        </authorList>
    </citation>
    <scope>NUCLEOTIDE SEQUENCE</scope>
    <source>
        <strain evidence="1">CGMCC 1.15725</strain>
    </source>
</reference>
<evidence type="ECO:0000313" key="2">
    <source>
        <dbReference type="Proteomes" id="UP000646365"/>
    </source>
</evidence>
<dbReference type="EMBL" id="BMJQ01000015">
    <property type="protein sequence ID" value="GGF37712.1"/>
    <property type="molecule type" value="Genomic_DNA"/>
</dbReference>
<accession>A0A8J3E638</accession>
<evidence type="ECO:0000313" key="1">
    <source>
        <dbReference type="EMBL" id="GGF37712.1"/>
    </source>
</evidence>
<comment type="caution">
    <text evidence="1">The sequence shown here is derived from an EMBL/GenBank/DDBJ whole genome shotgun (WGS) entry which is preliminary data.</text>
</comment>
<reference evidence="1" key="2">
    <citation type="submission" date="2020-09" db="EMBL/GenBank/DDBJ databases">
        <authorList>
            <person name="Sun Q."/>
            <person name="Zhou Y."/>
        </authorList>
    </citation>
    <scope>NUCLEOTIDE SEQUENCE</scope>
    <source>
        <strain evidence="1">CGMCC 1.15725</strain>
    </source>
</reference>
<proteinExistence type="predicted"/>
<protein>
    <submittedName>
        <fullName evidence="1">Uncharacterized protein</fullName>
    </submittedName>
</protein>
<gene>
    <name evidence="1" type="ORF">GCM10011611_50240</name>
</gene>
<keyword evidence="2" id="KW-1185">Reference proteome</keyword>